<dbReference type="RefSeq" id="WP_346053264.1">
    <property type="nucleotide sequence ID" value="NZ_JAYGII010000054.1"/>
</dbReference>
<dbReference type="Proteomes" id="UP001302316">
    <property type="component" value="Unassembled WGS sequence"/>
</dbReference>
<feature type="compositionally biased region" description="Low complexity" evidence="1">
    <location>
        <begin position="15"/>
        <end position="25"/>
    </location>
</feature>
<dbReference type="AlphaFoldDB" id="A0AAP6MMZ5"/>
<dbReference type="PANTHER" id="PTHR22617">
    <property type="entry name" value="CHEMOTAXIS SENSOR HISTIDINE KINASE-RELATED"/>
    <property type="match status" value="1"/>
</dbReference>
<dbReference type="Pfam" id="PF01584">
    <property type="entry name" value="CheW"/>
    <property type="match status" value="3"/>
</dbReference>
<dbReference type="InterPro" id="IPR039315">
    <property type="entry name" value="CheW"/>
</dbReference>
<name>A0AAP6MMZ5_9GAMM</name>
<dbReference type="SMART" id="SM00260">
    <property type="entry name" value="CheW"/>
    <property type="match status" value="3"/>
</dbReference>
<dbReference type="GO" id="GO:0006935">
    <property type="term" value="P:chemotaxis"/>
    <property type="evidence" value="ECO:0007669"/>
    <property type="project" value="InterPro"/>
</dbReference>
<organism evidence="3 4">
    <name type="scientific">Natronospira elongata</name>
    <dbReference type="NCBI Taxonomy" id="3110268"/>
    <lineage>
        <taxon>Bacteria</taxon>
        <taxon>Pseudomonadati</taxon>
        <taxon>Pseudomonadota</taxon>
        <taxon>Gammaproteobacteria</taxon>
        <taxon>Natronospirales</taxon>
        <taxon>Natronospiraceae</taxon>
        <taxon>Natronospira</taxon>
    </lineage>
</organism>
<feature type="domain" description="CheW-like" evidence="2">
    <location>
        <begin position="42"/>
        <end position="180"/>
    </location>
</feature>
<protein>
    <submittedName>
        <fullName evidence="3">Chemotaxis protein CheW</fullName>
    </submittedName>
</protein>
<evidence type="ECO:0000256" key="1">
    <source>
        <dbReference type="SAM" id="MobiDB-lite"/>
    </source>
</evidence>
<dbReference type="GO" id="GO:0007165">
    <property type="term" value="P:signal transduction"/>
    <property type="evidence" value="ECO:0007669"/>
    <property type="project" value="InterPro"/>
</dbReference>
<dbReference type="SUPFAM" id="SSF50341">
    <property type="entry name" value="CheW-like"/>
    <property type="match status" value="3"/>
</dbReference>
<comment type="caution">
    <text evidence="3">The sequence shown here is derived from an EMBL/GenBank/DDBJ whole genome shotgun (WGS) entry which is preliminary data.</text>
</comment>
<dbReference type="PROSITE" id="PS50851">
    <property type="entry name" value="CHEW"/>
    <property type="match status" value="3"/>
</dbReference>
<feature type="region of interest" description="Disordered" evidence="1">
    <location>
        <begin position="187"/>
        <end position="206"/>
    </location>
</feature>
<dbReference type="EMBL" id="JAYGII010000054">
    <property type="protein sequence ID" value="MEA5446757.1"/>
    <property type="molecule type" value="Genomic_DNA"/>
</dbReference>
<sequence length="539" mass="58078">MSTQAEDVAAGGGRADATSDSPSAAAPLEAFDDQHTAMASEKSQFLAFEVQGRELALPLDLIGEIIRPPAITPVPLSPACLIGVFSLRGSVLPVVCLRRATGDEGDVDEDGQRILVLRRQPRLGLRVDRVQRVFSAVAPEAAEQSSDAGDVALMTRGALQDQSRILQLLDVDAVLKRQLGDWQQSANSAEGAVAERAESPDGSHRQHQAERIVVSLRVAGQAFGLDALPVREILDCPEQISPVPRAPEAMLGLAALRGATVPLFSLRRLLDFPETERGRRVVILPVGDAGLCIGLVVDDVEEVLRIPENDIGPVPQLNDAGTEEFAGVYRLPEGRGGHAGVGAGLLTLLDVEAFLRTHRLAAMAERMVDRHGAKMGRDARRSGRQETGNMRQFVIFELEGQSFGAPIGIVREILRLPDKLTGVPSAGSQVEGVINLRGRVLPVVDMRRRFGLPVGQRDESQRVLVLDLSGQRVGFIVDAVSEVLKVDEEQISDAREMAASRADWVAGVIRRSDDAGMVLVLDQSRLLEAETLEELETVS</sequence>
<dbReference type="InterPro" id="IPR036061">
    <property type="entry name" value="CheW-like_dom_sf"/>
</dbReference>
<feature type="domain" description="CheW-like" evidence="2">
    <location>
        <begin position="390"/>
        <end position="532"/>
    </location>
</feature>
<reference evidence="3 4" key="1">
    <citation type="submission" date="2023-12" db="EMBL/GenBank/DDBJ databases">
        <title>Whole-genome sequencing of halo(alkali)philic microorganisms from hypersaline lakes.</title>
        <authorList>
            <person name="Sorokin D.Y."/>
            <person name="Merkel A.Y."/>
            <person name="Messina E."/>
            <person name="Yakimov M."/>
        </authorList>
    </citation>
    <scope>NUCLEOTIDE SEQUENCE [LARGE SCALE GENOMIC DNA]</scope>
    <source>
        <strain evidence="3 4">AB-CW1</strain>
    </source>
</reference>
<dbReference type="Gene3D" id="2.40.50.180">
    <property type="entry name" value="CheA-289, Domain 4"/>
    <property type="match status" value="3"/>
</dbReference>
<evidence type="ECO:0000313" key="4">
    <source>
        <dbReference type="Proteomes" id="UP001302316"/>
    </source>
</evidence>
<dbReference type="PANTHER" id="PTHR22617:SF23">
    <property type="entry name" value="CHEMOTAXIS PROTEIN CHEW"/>
    <property type="match status" value="1"/>
</dbReference>
<evidence type="ECO:0000259" key="2">
    <source>
        <dbReference type="PROSITE" id="PS50851"/>
    </source>
</evidence>
<accession>A0AAP6MMZ5</accession>
<gene>
    <name evidence="3" type="ORF">VCB98_13100</name>
</gene>
<feature type="compositionally biased region" description="Basic and acidic residues" evidence="1">
    <location>
        <begin position="193"/>
        <end position="206"/>
    </location>
</feature>
<dbReference type="Gene3D" id="2.30.30.40">
    <property type="entry name" value="SH3 Domains"/>
    <property type="match status" value="3"/>
</dbReference>
<evidence type="ECO:0000313" key="3">
    <source>
        <dbReference type="EMBL" id="MEA5446757.1"/>
    </source>
</evidence>
<feature type="domain" description="CheW-like" evidence="2">
    <location>
        <begin position="210"/>
        <end position="360"/>
    </location>
</feature>
<dbReference type="InterPro" id="IPR002545">
    <property type="entry name" value="CheW-lke_dom"/>
</dbReference>
<proteinExistence type="predicted"/>
<dbReference type="GO" id="GO:0005829">
    <property type="term" value="C:cytosol"/>
    <property type="evidence" value="ECO:0007669"/>
    <property type="project" value="TreeGrafter"/>
</dbReference>
<keyword evidence="4" id="KW-1185">Reference proteome</keyword>
<feature type="region of interest" description="Disordered" evidence="1">
    <location>
        <begin position="1"/>
        <end position="25"/>
    </location>
</feature>